<proteinExistence type="predicted"/>
<dbReference type="InterPro" id="IPR004360">
    <property type="entry name" value="Glyas_Fos-R_dOase_dom"/>
</dbReference>
<dbReference type="EMBL" id="JACBZT010000001">
    <property type="protein sequence ID" value="NYJ08582.1"/>
    <property type="molecule type" value="Genomic_DNA"/>
</dbReference>
<dbReference type="AlphaFoldDB" id="A0A853CQ10"/>
<dbReference type="SUPFAM" id="SSF54593">
    <property type="entry name" value="Glyoxalase/Bleomycin resistance protein/Dihydroxybiphenyl dioxygenase"/>
    <property type="match status" value="1"/>
</dbReference>
<dbReference type="PROSITE" id="PS51819">
    <property type="entry name" value="VOC"/>
    <property type="match status" value="1"/>
</dbReference>
<comment type="caution">
    <text evidence="2">The sequence shown here is derived from an EMBL/GenBank/DDBJ whole genome shotgun (WGS) entry which is preliminary data.</text>
</comment>
<evidence type="ECO:0000313" key="2">
    <source>
        <dbReference type="EMBL" id="NYJ08582.1"/>
    </source>
</evidence>
<evidence type="ECO:0000313" key="3">
    <source>
        <dbReference type="Proteomes" id="UP000541969"/>
    </source>
</evidence>
<name>A0A853CQ10_9ACTN</name>
<keyword evidence="3" id="KW-1185">Reference proteome</keyword>
<dbReference type="Pfam" id="PF00903">
    <property type="entry name" value="Glyoxalase"/>
    <property type="match status" value="1"/>
</dbReference>
<dbReference type="InterPro" id="IPR029068">
    <property type="entry name" value="Glyas_Bleomycin-R_OHBP_Dase"/>
</dbReference>
<dbReference type="Gene3D" id="3.10.180.10">
    <property type="entry name" value="2,3-Dihydroxybiphenyl 1,2-Dioxygenase, domain 1"/>
    <property type="match status" value="1"/>
</dbReference>
<feature type="domain" description="VOC" evidence="1">
    <location>
        <begin position="4"/>
        <end position="113"/>
    </location>
</feature>
<gene>
    <name evidence="2" type="ORF">GGQ55_004860</name>
</gene>
<dbReference type="Proteomes" id="UP000541969">
    <property type="component" value="Unassembled WGS sequence"/>
</dbReference>
<reference evidence="2 3" key="1">
    <citation type="submission" date="2020-07" db="EMBL/GenBank/DDBJ databases">
        <title>Sequencing the genomes of 1000 actinobacteria strains.</title>
        <authorList>
            <person name="Klenk H.-P."/>
        </authorList>
    </citation>
    <scope>NUCLEOTIDE SEQUENCE [LARGE SCALE GENOMIC DNA]</scope>
    <source>
        <strain evidence="2 3">DSM 104001</strain>
    </source>
</reference>
<evidence type="ECO:0000259" key="1">
    <source>
        <dbReference type="PROSITE" id="PS51819"/>
    </source>
</evidence>
<dbReference type="PANTHER" id="PTHR33993">
    <property type="entry name" value="GLYOXALASE-RELATED"/>
    <property type="match status" value="1"/>
</dbReference>
<dbReference type="RefSeq" id="WP_179721279.1">
    <property type="nucleotide sequence ID" value="NZ_JACBZT010000001.1"/>
</dbReference>
<dbReference type="InterPro" id="IPR052164">
    <property type="entry name" value="Anthracycline_SecMetBiosynth"/>
</dbReference>
<sequence length="114" mass="12069">MTAGIRTVIYPVDDLDRARQFFAVLTGGEPVVDAPYYVQFDAEGQNIGLDPHGHRFGQHGPVAYWHVDDVAKSLAALVEAGAEVVQEPTDVGGGMQIAVARDADGNLIGLRPGA</sequence>
<protein>
    <submittedName>
        <fullName evidence="2">Putative enzyme related to lactoylglutathione lyase</fullName>
    </submittedName>
</protein>
<accession>A0A853CQ10</accession>
<dbReference type="InterPro" id="IPR037523">
    <property type="entry name" value="VOC_core"/>
</dbReference>
<dbReference type="GO" id="GO:0016829">
    <property type="term" value="F:lyase activity"/>
    <property type="evidence" value="ECO:0007669"/>
    <property type="project" value="UniProtKB-KW"/>
</dbReference>
<organism evidence="2 3">
    <name type="scientific">Petropleomorpha daqingensis</name>
    <dbReference type="NCBI Taxonomy" id="2026353"/>
    <lineage>
        <taxon>Bacteria</taxon>
        <taxon>Bacillati</taxon>
        <taxon>Actinomycetota</taxon>
        <taxon>Actinomycetes</taxon>
        <taxon>Geodermatophilales</taxon>
        <taxon>Geodermatophilaceae</taxon>
        <taxon>Petropleomorpha</taxon>
    </lineage>
</organism>
<keyword evidence="2" id="KW-0456">Lyase</keyword>